<accession>A0ABU1TA23</accession>
<gene>
    <name evidence="2" type="ORF">J2W55_001928</name>
</gene>
<evidence type="ECO:0000256" key="1">
    <source>
        <dbReference type="SAM" id="Phobius"/>
    </source>
</evidence>
<evidence type="ECO:0000313" key="3">
    <source>
        <dbReference type="Proteomes" id="UP001247620"/>
    </source>
</evidence>
<organism evidence="2 3">
    <name type="scientific">Mucilaginibacter pocheonensis</name>
    <dbReference type="NCBI Taxonomy" id="398050"/>
    <lineage>
        <taxon>Bacteria</taxon>
        <taxon>Pseudomonadati</taxon>
        <taxon>Bacteroidota</taxon>
        <taxon>Sphingobacteriia</taxon>
        <taxon>Sphingobacteriales</taxon>
        <taxon>Sphingobacteriaceae</taxon>
        <taxon>Mucilaginibacter</taxon>
    </lineage>
</organism>
<sequence>MQERVTLACARKISTLAVTIPLVILGEILIAINSTTALSFCFL</sequence>
<name>A0ABU1TA23_9SPHI</name>
<reference evidence="2 3" key="1">
    <citation type="submission" date="2023-07" db="EMBL/GenBank/DDBJ databases">
        <title>Sorghum-associated microbial communities from plants grown in Nebraska, USA.</title>
        <authorList>
            <person name="Schachtman D."/>
        </authorList>
    </citation>
    <scope>NUCLEOTIDE SEQUENCE [LARGE SCALE GENOMIC DNA]</scope>
    <source>
        <strain evidence="2 3">3262</strain>
    </source>
</reference>
<dbReference type="Proteomes" id="UP001247620">
    <property type="component" value="Unassembled WGS sequence"/>
</dbReference>
<keyword evidence="3" id="KW-1185">Reference proteome</keyword>
<comment type="caution">
    <text evidence="2">The sequence shown here is derived from an EMBL/GenBank/DDBJ whole genome shotgun (WGS) entry which is preliminary data.</text>
</comment>
<keyword evidence="1" id="KW-1133">Transmembrane helix</keyword>
<dbReference type="EMBL" id="JAVDUU010000002">
    <property type="protein sequence ID" value="MDR6942086.1"/>
    <property type="molecule type" value="Genomic_DNA"/>
</dbReference>
<keyword evidence="1" id="KW-0472">Membrane</keyword>
<protein>
    <submittedName>
        <fullName evidence="2">Uncharacterized protein</fullName>
    </submittedName>
</protein>
<keyword evidence="1" id="KW-0812">Transmembrane</keyword>
<feature type="transmembrane region" description="Helical" evidence="1">
    <location>
        <begin position="20"/>
        <end position="42"/>
    </location>
</feature>
<evidence type="ECO:0000313" key="2">
    <source>
        <dbReference type="EMBL" id="MDR6942086.1"/>
    </source>
</evidence>
<proteinExistence type="predicted"/>